<keyword evidence="2" id="KW-1185">Reference proteome</keyword>
<evidence type="ECO:0000313" key="1">
    <source>
        <dbReference type="EMBL" id="MFM9330569.1"/>
    </source>
</evidence>
<protein>
    <submittedName>
        <fullName evidence="1">Serine hydrolase domain-containing protein</fullName>
        <ecNumber evidence="1">3.-.-.-</ecNumber>
    </submittedName>
</protein>
<organism evidence="1 2">
    <name type="scientific">Paenibacillus mesotrionivorans</name>
    <dbReference type="NCBI Taxonomy" id="3160968"/>
    <lineage>
        <taxon>Bacteria</taxon>
        <taxon>Bacillati</taxon>
        <taxon>Bacillota</taxon>
        <taxon>Bacilli</taxon>
        <taxon>Bacillales</taxon>
        <taxon>Paenibacillaceae</taxon>
        <taxon>Paenibacillus</taxon>
    </lineage>
</organism>
<dbReference type="EMBL" id="JBJURJ010000013">
    <property type="protein sequence ID" value="MFM9330569.1"/>
    <property type="molecule type" value="Genomic_DNA"/>
</dbReference>
<gene>
    <name evidence="1" type="ORF">ACI1P1_19905</name>
</gene>
<name>A0ACC7P4Q3_9BACL</name>
<reference evidence="1" key="1">
    <citation type="submission" date="2024-12" db="EMBL/GenBank/DDBJ databases">
        <authorList>
            <person name="Wu N."/>
        </authorList>
    </citation>
    <scope>NUCLEOTIDE SEQUENCE</scope>
    <source>
        <strain evidence="1">P15</strain>
    </source>
</reference>
<proteinExistence type="predicted"/>
<comment type="caution">
    <text evidence="1">The sequence shown here is derived from an EMBL/GenBank/DDBJ whole genome shotgun (WGS) entry which is preliminary data.</text>
</comment>
<accession>A0ACC7P4Q3</accession>
<dbReference type="Proteomes" id="UP001631969">
    <property type="component" value="Unassembled WGS sequence"/>
</dbReference>
<dbReference type="EC" id="3.-.-.-" evidence="1"/>
<evidence type="ECO:0000313" key="2">
    <source>
        <dbReference type="Proteomes" id="UP001631969"/>
    </source>
</evidence>
<keyword evidence="1" id="KW-0378">Hydrolase</keyword>
<sequence length="346" mass="38896">MKQTLALEKMFQQTTGSNRIYEAVLLVENTKGDVSACFGYGGKHADSPLTMASTAKLFTTVCILQLWEQGRLSLEDKVARHVDEAVLKGLHVYKGREYSFELTVADLLFQTSGLPDYFEEGSNMRKRTLTEDYSITFAQMVEETKKLRPHFAPQPASSKAYYSDINFDLMGHVIEQIEGLPLEKVYEKRIFGPLGLARTYLPTGPEHTVPEIYYKDQRLHRPQAISSYRASGGCITTAVELMVFLKGFFNGALFPVRLLEKLAVYRRLQLSMGPIRYGGGFMQIPLRSANTLFMGKGELLGHSGTTGSFAFYYPLKDLFMVGDLNQLAHPSYAIRLVMKLAMGYKA</sequence>